<protein>
    <submittedName>
        <fullName evidence="2">Nucleotide-binding protein</fullName>
    </submittedName>
</protein>
<dbReference type="PANTHER" id="PTHR37296:SF1">
    <property type="entry name" value="CONSERVED VIRULENCE FACTOR B"/>
    <property type="match status" value="1"/>
</dbReference>
<dbReference type="EMBL" id="PDKD01000073">
    <property type="protein sequence ID" value="RXJ88284.1"/>
    <property type="molecule type" value="Genomic_DNA"/>
</dbReference>
<dbReference type="Pfam" id="PF17783">
    <property type="entry name" value="WHD_CvfB"/>
    <property type="match status" value="1"/>
</dbReference>
<evidence type="ECO:0000313" key="2">
    <source>
        <dbReference type="EMBL" id="RXJ88284.1"/>
    </source>
</evidence>
<accession>A0ABY0ETW6</accession>
<reference evidence="2 3" key="1">
    <citation type="submission" date="2017-10" db="EMBL/GenBank/DDBJ databases">
        <title>Genomics of the genus Arcobacter.</title>
        <authorList>
            <person name="Perez-Cataluna A."/>
            <person name="Figueras M.J."/>
        </authorList>
    </citation>
    <scope>NUCLEOTIDE SEQUENCE [LARGE SCALE GENOMIC DNA]</scope>
    <source>
        <strain evidence="2 3">LMG 25534</strain>
    </source>
</reference>
<organism evidence="2 3">
    <name type="scientific">Aliarcobacter trophiarum LMG 25534</name>
    <dbReference type="NCBI Taxonomy" id="1032241"/>
    <lineage>
        <taxon>Bacteria</taxon>
        <taxon>Pseudomonadati</taxon>
        <taxon>Campylobacterota</taxon>
        <taxon>Epsilonproteobacteria</taxon>
        <taxon>Campylobacterales</taxon>
        <taxon>Arcobacteraceae</taxon>
        <taxon>Aliarcobacter</taxon>
    </lineage>
</organism>
<proteinExistence type="predicted"/>
<gene>
    <name evidence="2" type="ORF">CRU87_09990</name>
</gene>
<feature type="domain" description="Conserved virulence factor B-like winged helix" evidence="1">
    <location>
        <begin position="104"/>
        <end position="161"/>
    </location>
</feature>
<dbReference type="Proteomes" id="UP000289132">
    <property type="component" value="Unassembled WGS sequence"/>
</dbReference>
<dbReference type="InterPro" id="IPR036388">
    <property type="entry name" value="WH-like_DNA-bd_sf"/>
</dbReference>
<name>A0ABY0ETW6_9BACT</name>
<feature type="non-terminal residue" evidence="2">
    <location>
        <position position="1"/>
    </location>
</feature>
<evidence type="ECO:0000313" key="3">
    <source>
        <dbReference type="Proteomes" id="UP000289132"/>
    </source>
</evidence>
<comment type="caution">
    <text evidence="2">The sequence shown here is derived from an EMBL/GenBank/DDBJ whole genome shotgun (WGS) entry which is preliminary data.</text>
</comment>
<dbReference type="Gene3D" id="1.10.10.10">
    <property type="entry name" value="Winged helix-like DNA-binding domain superfamily/Winged helix DNA-binding domain"/>
    <property type="match status" value="1"/>
</dbReference>
<dbReference type="PANTHER" id="PTHR37296">
    <property type="entry name" value="CONSERVED VIRULENCE FACTOR B"/>
    <property type="match status" value="1"/>
</dbReference>
<dbReference type="InterPro" id="IPR014464">
    <property type="entry name" value="CvfB_fam"/>
</dbReference>
<dbReference type="InterPro" id="IPR040764">
    <property type="entry name" value="CvfB_WH"/>
</dbReference>
<evidence type="ECO:0000259" key="1">
    <source>
        <dbReference type="Pfam" id="PF17783"/>
    </source>
</evidence>
<sequence length="173" mass="18838">LVRLQLDNEGRMVGTSRIESFLTPAGSQFKVGDEVTALPGEHSPLGIKVIVNGQYPGMLFKNEVFGRVMTGRPQTAWVKQVREDGKLDLTLQKPGLARVDDAGERILSRMRKQGGSLAVGDKSEPELIYKLFSMSKGTFKKAIGGLYKQGKIVIEDNAITLVATETDSAVDSE</sequence>
<keyword evidence="3" id="KW-1185">Reference proteome</keyword>